<comment type="caution">
    <text evidence="1">The sequence shown here is derived from an EMBL/GenBank/DDBJ whole genome shotgun (WGS) entry which is preliminary data.</text>
</comment>
<protein>
    <submittedName>
        <fullName evidence="1">Uncharacterized protein</fullName>
    </submittedName>
</protein>
<evidence type="ECO:0000313" key="2">
    <source>
        <dbReference type="Proteomes" id="UP000196536"/>
    </source>
</evidence>
<dbReference type="Proteomes" id="UP000196536">
    <property type="component" value="Unassembled WGS sequence"/>
</dbReference>
<dbReference type="RefSeq" id="WP_087620599.1">
    <property type="nucleotide sequence ID" value="NZ_NEXX01000003.1"/>
</dbReference>
<evidence type="ECO:0000313" key="1">
    <source>
        <dbReference type="EMBL" id="OUY06997.1"/>
    </source>
</evidence>
<proteinExistence type="predicted"/>
<name>A0A1Z9YXQ2_9GAMM</name>
<organism evidence="1 2">
    <name type="scientific">Acinetobacter populi</name>
    <dbReference type="NCBI Taxonomy" id="1582270"/>
    <lineage>
        <taxon>Bacteria</taxon>
        <taxon>Pseudomonadati</taxon>
        <taxon>Pseudomonadota</taxon>
        <taxon>Gammaproteobacteria</taxon>
        <taxon>Moraxellales</taxon>
        <taxon>Moraxellaceae</taxon>
        <taxon>Acinetobacter</taxon>
    </lineage>
</organism>
<sequence length="499" mass="54907">MAELPSADQFNAPTVTEAQFKEAQAKLIDYVAEIGNKTVAIQYGFQSLEDFEADKTKIPAGSSVVVAGELYIWDGGALTKSDDDPLLNANQHTNDSILELVDIYAQKEDITDEDLLFAITDINNVRTWIEADKTGGVTQQSAEKIATAVKEQNAFLENKDITDDDLLFAITDINNVPTSLSVKKNGTFSNIAIQDIQQRINVANRAFSDTTKFSVWGSSTIENSHTQWAQLANDLGFINVLLGGKGAETAETICARQGSIPAKLLIPSGILSGSTDNQAVTVTNFYIDAGIGASALKPFAGTLFGIHGTLSYKSANPTQLWFMRDEVGEDIVVDSAMEYEFIPDSVAFRNSVCVLNIGKNNLNYGVSPYGLPDYVFECTKKAHQWCKPFYKFVLVMGHFVDTGADEDQKTRVLTYNSLLKTEFGESYYDLQAYLMSEKVWIDTAITPTSNDLAQQSDNRKPDSLSLDSLHMNDAAETAVIKQVKQILVEFGWYNILSED</sequence>
<dbReference type="AlphaFoldDB" id="A0A1Z9YXQ2"/>
<accession>A0A1Z9YXQ2</accession>
<dbReference type="EMBL" id="NEXX01000003">
    <property type="protein sequence ID" value="OUY06997.1"/>
    <property type="molecule type" value="Genomic_DNA"/>
</dbReference>
<keyword evidence="2" id="KW-1185">Reference proteome</keyword>
<gene>
    <name evidence="1" type="ORF">CAP51_09890</name>
</gene>
<dbReference type="OrthoDB" id="7033077at2"/>
<reference evidence="1 2" key="1">
    <citation type="submission" date="2017-05" db="EMBL/GenBank/DDBJ databases">
        <title>Acinetobacter populi ANC 5415 (= PBJ7), whole genome shotgun sequencing project.</title>
        <authorList>
            <person name="Nemec A."/>
            <person name="Radolfova-Krizova L."/>
        </authorList>
    </citation>
    <scope>NUCLEOTIDE SEQUENCE [LARGE SCALE GENOMIC DNA]</scope>
    <source>
        <strain evidence="1 2">PBJ7</strain>
    </source>
</reference>